<evidence type="ECO:0000256" key="4">
    <source>
        <dbReference type="PROSITE-ProRule" id="PRU00335"/>
    </source>
</evidence>
<protein>
    <submittedName>
        <fullName evidence="6">TetR/AcrR family transcriptional regulator</fullName>
    </submittedName>
</protein>
<evidence type="ECO:0000313" key="6">
    <source>
        <dbReference type="EMBL" id="MCO6159117.1"/>
    </source>
</evidence>
<name>A0ABT1CE27_9PROT</name>
<keyword evidence="3" id="KW-0804">Transcription</keyword>
<dbReference type="PROSITE" id="PS01081">
    <property type="entry name" value="HTH_TETR_1"/>
    <property type="match status" value="1"/>
</dbReference>
<evidence type="ECO:0000256" key="3">
    <source>
        <dbReference type="ARBA" id="ARBA00023163"/>
    </source>
</evidence>
<keyword evidence="2 4" id="KW-0238">DNA-binding</keyword>
<keyword evidence="1" id="KW-0805">Transcription regulation</keyword>
<dbReference type="Pfam" id="PF00440">
    <property type="entry name" value="TetR_N"/>
    <property type="match status" value="1"/>
</dbReference>
<dbReference type="EMBL" id="JAMXQU010000002">
    <property type="protein sequence ID" value="MCO6159117.1"/>
    <property type="molecule type" value="Genomic_DNA"/>
</dbReference>
<sequence length="227" mass="25509">MARVSTTRSRILEEARCFSNEVGFDRLTTRELAERCGLNEGNLYYYFKTKGQLVTALFALFDAEARTLFQTRPASGRPVTRVELNSLIGYSTGLLRAWCTLSWRYRALMRDGNALFRLAPECQDAAMALNATLSAQVTTMIRELRHVKALSIDDEAIPPLVANIFIVSSYWLGYVVHQTGIADPDDTHLAWGFGQIMALVAPYRTWLTRLIMKRHPELLAYTAPAGG</sequence>
<dbReference type="RefSeq" id="WP_252848636.1">
    <property type="nucleotide sequence ID" value="NZ_BAPW01000012.1"/>
</dbReference>
<dbReference type="PROSITE" id="PS50977">
    <property type="entry name" value="HTH_TETR_2"/>
    <property type="match status" value="1"/>
</dbReference>
<feature type="DNA-binding region" description="H-T-H motif" evidence="4">
    <location>
        <begin position="28"/>
        <end position="47"/>
    </location>
</feature>
<dbReference type="Proteomes" id="UP001523401">
    <property type="component" value="Unassembled WGS sequence"/>
</dbReference>
<feature type="domain" description="HTH tetR-type" evidence="5">
    <location>
        <begin position="5"/>
        <end position="65"/>
    </location>
</feature>
<dbReference type="PANTHER" id="PTHR30055">
    <property type="entry name" value="HTH-TYPE TRANSCRIPTIONAL REGULATOR RUTR"/>
    <property type="match status" value="1"/>
</dbReference>
<dbReference type="Gene3D" id="1.10.357.10">
    <property type="entry name" value="Tetracycline Repressor, domain 2"/>
    <property type="match status" value="1"/>
</dbReference>
<dbReference type="InterPro" id="IPR025722">
    <property type="entry name" value="TetR"/>
</dbReference>
<dbReference type="PANTHER" id="PTHR30055:SF234">
    <property type="entry name" value="HTH-TYPE TRANSCRIPTIONAL REGULATOR BETI"/>
    <property type="match status" value="1"/>
</dbReference>
<dbReference type="Pfam" id="PF13972">
    <property type="entry name" value="TetR"/>
    <property type="match status" value="1"/>
</dbReference>
<accession>A0ABT1CE27</accession>
<dbReference type="InterPro" id="IPR023772">
    <property type="entry name" value="DNA-bd_HTH_TetR-type_CS"/>
</dbReference>
<dbReference type="PRINTS" id="PR00455">
    <property type="entry name" value="HTHTETR"/>
</dbReference>
<evidence type="ECO:0000313" key="7">
    <source>
        <dbReference type="Proteomes" id="UP001523401"/>
    </source>
</evidence>
<comment type="caution">
    <text evidence="6">The sequence shown here is derived from an EMBL/GenBank/DDBJ whole genome shotgun (WGS) entry which is preliminary data.</text>
</comment>
<evidence type="ECO:0000256" key="1">
    <source>
        <dbReference type="ARBA" id="ARBA00023015"/>
    </source>
</evidence>
<keyword evidence="7" id="KW-1185">Reference proteome</keyword>
<evidence type="ECO:0000259" key="5">
    <source>
        <dbReference type="PROSITE" id="PS50977"/>
    </source>
</evidence>
<proteinExistence type="predicted"/>
<dbReference type="InterPro" id="IPR009057">
    <property type="entry name" value="Homeodomain-like_sf"/>
</dbReference>
<gene>
    <name evidence="6" type="ORF">NF685_03615</name>
</gene>
<reference evidence="6 7" key="1">
    <citation type="submission" date="2022-06" db="EMBL/GenBank/DDBJ databases">
        <title>Whole-genome of Asaia lannensis strain LMG 27011T.</title>
        <authorList>
            <person name="Sombolestani A."/>
        </authorList>
    </citation>
    <scope>NUCLEOTIDE SEQUENCE [LARGE SCALE GENOMIC DNA]</scope>
    <source>
        <strain evidence="6 7">NBRC 102526</strain>
    </source>
</reference>
<dbReference type="SUPFAM" id="SSF46689">
    <property type="entry name" value="Homeodomain-like"/>
    <property type="match status" value="1"/>
</dbReference>
<organism evidence="6 7">
    <name type="scientific">Asaia lannensis NBRC 102526</name>
    <dbReference type="NCBI Taxonomy" id="1307926"/>
    <lineage>
        <taxon>Bacteria</taxon>
        <taxon>Pseudomonadati</taxon>
        <taxon>Pseudomonadota</taxon>
        <taxon>Alphaproteobacteria</taxon>
        <taxon>Acetobacterales</taxon>
        <taxon>Acetobacteraceae</taxon>
        <taxon>Asaia</taxon>
    </lineage>
</organism>
<dbReference type="InterPro" id="IPR001647">
    <property type="entry name" value="HTH_TetR"/>
</dbReference>
<dbReference type="InterPro" id="IPR050109">
    <property type="entry name" value="HTH-type_TetR-like_transc_reg"/>
</dbReference>
<evidence type="ECO:0000256" key="2">
    <source>
        <dbReference type="ARBA" id="ARBA00023125"/>
    </source>
</evidence>